<evidence type="ECO:0000313" key="1">
    <source>
        <dbReference type="EMBL" id="RHG28065.1"/>
    </source>
</evidence>
<accession>A0A414T1G6</accession>
<evidence type="ECO:0000313" key="2">
    <source>
        <dbReference type="Proteomes" id="UP000284095"/>
    </source>
</evidence>
<dbReference type="RefSeq" id="WP_118224317.1">
    <property type="nucleotide sequence ID" value="NZ_QRIC01000003.1"/>
</dbReference>
<comment type="caution">
    <text evidence="1">The sequence shown here is derived from an EMBL/GenBank/DDBJ whole genome shotgun (WGS) entry which is preliminary data.</text>
</comment>
<reference evidence="1 2" key="1">
    <citation type="submission" date="2018-08" db="EMBL/GenBank/DDBJ databases">
        <title>A genome reference for cultivated species of the human gut microbiota.</title>
        <authorList>
            <person name="Zou Y."/>
            <person name="Xue W."/>
            <person name="Luo G."/>
        </authorList>
    </citation>
    <scope>NUCLEOTIDE SEQUENCE [LARGE SCALE GENOMIC DNA]</scope>
    <source>
        <strain evidence="1 2">AM22-22</strain>
    </source>
</reference>
<dbReference type="EMBL" id="QRIC01000003">
    <property type="protein sequence ID" value="RHG28065.1"/>
    <property type="molecule type" value="Genomic_DNA"/>
</dbReference>
<gene>
    <name evidence="1" type="ORF">DW265_02695</name>
</gene>
<proteinExistence type="predicted"/>
<organism evidence="1 2">
    <name type="scientific">Dorea longicatena</name>
    <dbReference type="NCBI Taxonomy" id="88431"/>
    <lineage>
        <taxon>Bacteria</taxon>
        <taxon>Bacillati</taxon>
        <taxon>Bacillota</taxon>
        <taxon>Clostridia</taxon>
        <taxon>Lachnospirales</taxon>
        <taxon>Lachnospiraceae</taxon>
        <taxon>Dorea</taxon>
    </lineage>
</organism>
<sequence length="135" mass="16192">MPDAPGKLAYEKHGDTTYVKYEYDRIYDLEKKFTYPKRTTIGKCSKEKRDIFRPNQNYLTCFPTAELPISDYRNTRSRCLRIGTFIMMRKIIKDYKLEEILGMYFNDRDYEEKSVTSVTISLKICLILWTYFNKS</sequence>
<keyword evidence="2" id="KW-1185">Reference proteome</keyword>
<dbReference type="Proteomes" id="UP000284095">
    <property type="component" value="Unassembled WGS sequence"/>
</dbReference>
<dbReference type="AlphaFoldDB" id="A0A414T1G6"/>
<protein>
    <submittedName>
        <fullName evidence="1">Uncharacterized protein</fullName>
    </submittedName>
</protein>
<name>A0A414T1G6_9FIRM</name>